<evidence type="ECO:0000259" key="1">
    <source>
        <dbReference type="Pfam" id="PF13614"/>
    </source>
</evidence>
<dbReference type="Proteomes" id="UP001589836">
    <property type="component" value="Unassembled WGS sequence"/>
</dbReference>
<dbReference type="EMBL" id="JBHLTP010000024">
    <property type="protein sequence ID" value="MFC0526014.1"/>
    <property type="molecule type" value="Genomic_DNA"/>
</dbReference>
<dbReference type="RefSeq" id="WP_377351869.1">
    <property type="nucleotide sequence ID" value="NZ_JBHLTP010000024.1"/>
</dbReference>
<reference evidence="2 3" key="1">
    <citation type="submission" date="2024-09" db="EMBL/GenBank/DDBJ databases">
        <authorList>
            <person name="Sun Q."/>
            <person name="Mori K."/>
        </authorList>
    </citation>
    <scope>NUCLEOTIDE SEQUENCE [LARGE SCALE GENOMIC DNA]</scope>
    <source>
        <strain evidence="2 3">NCAIM B.02529</strain>
    </source>
</reference>
<name>A0ABV6LUC0_9BACI</name>
<dbReference type="InterPro" id="IPR025669">
    <property type="entry name" value="AAA_dom"/>
</dbReference>
<keyword evidence="3" id="KW-1185">Reference proteome</keyword>
<dbReference type="PANTHER" id="PTHR43384">
    <property type="entry name" value="SEPTUM SITE-DETERMINING PROTEIN MIND HOMOLOG, CHLOROPLASTIC-RELATED"/>
    <property type="match status" value="1"/>
</dbReference>
<dbReference type="Gene3D" id="3.40.50.10850">
    <property type="entry name" value="Ntrc-like two-domain protein"/>
    <property type="match status" value="1"/>
</dbReference>
<feature type="domain" description="AAA" evidence="1">
    <location>
        <begin position="127"/>
        <end position="276"/>
    </location>
</feature>
<dbReference type="SUPFAM" id="SSF52540">
    <property type="entry name" value="P-loop containing nucleoside triphosphate hydrolases"/>
    <property type="match status" value="1"/>
</dbReference>
<organism evidence="2 3">
    <name type="scientific">Pontibacillus salicampi</name>
    <dbReference type="NCBI Taxonomy" id="1449801"/>
    <lineage>
        <taxon>Bacteria</taxon>
        <taxon>Bacillati</taxon>
        <taxon>Bacillota</taxon>
        <taxon>Bacilli</taxon>
        <taxon>Bacillales</taxon>
        <taxon>Bacillaceae</taxon>
        <taxon>Pontibacillus</taxon>
    </lineage>
</organism>
<dbReference type="InterPro" id="IPR027417">
    <property type="entry name" value="P-loop_NTPase"/>
</dbReference>
<dbReference type="InterPro" id="IPR050625">
    <property type="entry name" value="ParA/MinD_ATPase"/>
</dbReference>
<dbReference type="Gene3D" id="3.40.50.300">
    <property type="entry name" value="P-loop containing nucleotide triphosphate hydrolases"/>
    <property type="match status" value="1"/>
</dbReference>
<dbReference type="Pfam" id="PF13614">
    <property type="entry name" value="AAA_31"/>
    <property type="match status" value="1"/>
</dbReference>
<dbReference type="PANTHER" id="PTHR43384:SF13">
    <property type="entry name" value="SLR0110 PROTEIN"/>
    <property type="match status" value="1"/>
</dbReference>
<evidence type="ECO:0000313" key="3">
    <source>
        <dbReference type="Proteomes" id="UP001589836"/>
    </source>
</evidence>
<accession>A0ABV6LUC0</accession>
<protein>
    <submittedName>
        <fullName evidence="2">AAA family ATPase</fullName>
    </submittedName>
</protein>
<proteinExistence type="predicted"/>
<comment type="caution">
    <text evidence="2">The sequence shown here is derived from an EMBL/GenBank/DDBJ whole genome shotgun (WGS) entry which is preliminary data.</text>
</comment>
<gene>
    <name evidence="2" type="ORF">ACFFGV_20780</name>
</gene>
<evidence type="ECO:0000313" key="2">
    <source>
        <dbReference type="EMBL" id="MFC0526014.1"/>
    </source>
</evidence>
<sequence>MKKVSLVVLEKDPTYMEFISHYIRTTEMKDKIDLKMFTEPSSFKRFMTNHPEVNITLMSEELLEDWELDWVQNVCDMVVLLQEKVVHRPAYRTQFKFQPADQLLSAVLSHFFDEYGTHITKGNHKTKVLSVYSPMGGVGKTTLSVNASRHLALLGYKVFYFNLELFNSTSLFFQSPEDEYTQQLFYYAKSKPDVLPSKLHHLIKQDAYNQVDYFDLAVNPEEMEAWTGEEFRVVLQALLQSGHYDFIVLDLDTSIKNFTKEAIKVCDSVLWVLTNDVKTFHKSHYFLSYFDKLMDAELDIREKTFFLMNGYVGNLPKEYERFDVPVHVQLPKVDEWEYLTSGRDVTTKSILPKHFIQLLVEDDVRDGVKLG</sequence>